<gene>
    <name evidence="2" type="ORF">Aco04nite_81450</name>
</gene>
<name>A0A919T1M1_9ACTN</name>
<keyword evidence="1" id="KW-0732">Signal</keyword>
<accession>A0A919T1M1</accession>
<evidence type="ECO:0000313" key="3">
    <source>
        <dbReference type="Proteomes" id="UP000680865"/>
    </source>
</evidence>
<evidence type="ECO:0000313" key="2">
    <source>
        <dbReference type="EMBL" id="GIM82432.1"/>
    </source>
</evidence>
<evidence type="ECO:0008006" key="4">
    <source>
        <dbReference type="Google" id="ProtNLM"/>
    </source>
</evidence>
<dbReference type="Proteomes" id="UP000680865">
    <property type="component" value="Unassembled WGS sequence"/>
</dbReference>
<evidence type="ECO:0000256" key="1">
    <source>
        <dbReference type="SAM" id="SignalP"/>
    </source>
</evidence>
<sequence>MRKKFLVGLAATVGLLGVLAAPGAPALAAPEPVTYETCWQAGGAMTTYDAAGVRHCAGGTYDGAVLNPDPVQGWCQDGYHIVFVYLQGLFCRPNLPNT</sequence>
<protein>
    <recommendedName>
        <fullName evidence="4">Secreted protein</fullName>
    </recommendedName>
</protein>
<reference evidence="2" key="1">
    <citation type="submission" date="2021-03" db="EMBL/GenBank/DDBJ databases">
        <title>Whole genome shotgun sequence of Actinoplanes consettensis NBRC 14913.</title>
        <authorList>
            <person name="Komaki H."/>
            <person name="Tamura T."/>
        </authorList>
    </citation>
    <scope>NUCLEOTIDE SEQUENCE</scope>
    <source>
        <strain evidence="2">NBRC 14913</strain>
    </source>
</reference>
<keyword evidence="3" id="KW-1185">Reference proteome</keyword>
<dbReference type="EMBL" id="BOQP01000051">
    <property type="protein sequence ID" value="GIM82432.1"/>
    <property type="molecule type" value="Genomic_DNA"/>
</dbReference>
<dbReference type="RefSeq" id="WP_213002523.1">
    <property type="nucleotide sequence ID" value="NZ_BAAATW010000002.1"/>
</dbReference>
<dbReference type="AlphaFoldDB" id="A0A919T1M1"/>
<comment type="caution">
    <text evidence="2">The sequence shown here is derived from an EMBL/GenBank/DDBJ whole genome shotgun (WGS) entry which is preliminary data.</text>
</comment>
<proteinExistence type="predicted"/>
<feature type="signal peptide" evidence="1">
    <location>
        <begin position="1"/>
        <end position="20"/>
    </location>
</feature>
<organism evidence="2 3">
    <name type="scientific">Winogradskya consettensis</name>
    <dbReference type="NCBI Taxonomy" id="113560"/>
    <lineage>
        <taxon>Bacteria</taxon>
        <taxon>Bacillati</taxon>
        <taxon>Actinomycetota</taxon>
        <taxon>Actinomycetes</taxon>
        <taxon>Micromonosporales</taxon>
        <taxon>Micromonosporaceae</taxon>
        <taxon>Winogradskya</taxon>
    </lineage>
</organism>
<feature type="chain" id="PRO_5039519927" description="Secreted protein" evidence="1">
    <location>
        <begin position="21"/>
        <end position="98"/>
    </location>
</feature>